<dbReference type="InterPro" id="IPR015919">
    <property type="entry name" value="Cadherin-like_sf"/>
</dbReference>
<comment type="caution">
    <text evidence="8">The sequence shown here is derived from an EMBL/GenBank/DDBJ whole genome shotgun (WGS) entry which is preliminary data.</text>
</comment>
<evidence type="ECO:0000313" key="8">
    <source>
        <dbReference type="EMBL" id="MCW3804019.1"/>
    </source>
</evidence>
<evidence type="ECO:0000256" key="5">
    <source>
        <dbReference type="ARBA" id="ARBA00023237"/>
    </source>
</evidence>
<dbReference type="SUPFAM" id="SSF48452">
    <property type="entry name" value="TPR-like"/>
    <property type="match status" value="1"/>
</dbReference>
<evidence type="ECO:0000256" key="3">
    <source>
        <dbReference type="ARBA" id="ARBA00022729"/>
    </source>
</evidence>
<dbReference type="Pfam" id="PF07980">
    <property type="entry name" value="SusD_RagB"/>
    <property type="match status" value="1"/>
</dbReference>
<dbReference type="Pfam" id="PF14322">
    <property type="entry name" value="SusD-like_3"/>
    <property type="match status" value="1"/>
</dbReference>
<dbReference type="InterPro" id="IPR012944">
    <property type="entry name" value="SusD_RagB_dom"/>
</dbReference>
<dbReference type="InterPro" id="IPR006644">
    <property type="entry name" value="Cadg"/>
</dbReference>
<comment type="subcellular location">
    <subcellularLocation>
        <location evidence="1">Cell outer membrane</location>
    </subcellularLocation>
</comment>
<feature type="signal peptide" evidence="6">
    <location>
        <begin position="1"/>
        <end position="19"/>
    </location>
</feature>
<dbReference type="SUPFAM" id="SSF49313">
    <property type="entry name" value="Cadherin-like"/>
    <property type="match status" value="1"/>
</dbReference>
<accession>A0AAE3MAF1</accession>
<dbReference type="RefSeq" id="WP_301197243.1">
    <property type="nucleotide sequence ID" value="NZ_JAPDPI010000001.1"/>
</dbReference>
<dbReference type="CDD" id="cd08977">
    <property type="entry name" value="SusD"/>
    <property type="match status" value="1"/>
</dbReference>
<proteinExistence type="inferred from homology"/>
<sequence>MRKVHLLLITVFITAFLKAQSFQEMDALYQHLGRSDQFGKVIWAIGDACSDDSEIGASETALQNWTTFTHNSCDDYLYSFWLTSYKAINLCNQIISTDTISPQRKAEARFIRSLEYYYLANIFNNVPVFTDEFDPELNQGAFSSKTEVLASIDNDLQLALSDLPDQYVTGEKYRATKGAALTLLAKVALINQNWAQVKSYCDQIINSGVYSLEADFADNFSVTNKHGVESIFEIEQFDVSTSSSIYAHDGLNYHNFLQSPKGSKLNCPTLNLKNEFESGDIRLEATIFQNGDSLGDSLTIDSIRSSTGFYAKKYFVAASGHNGDAFIPNNIKVFRYADVLLMAAEASCNIGDMAMATQYIDMVRARAGLAASMLAGDAASALAAIRHERRVEFAMEGQRFFDLQRYNDLGIDMRQTLIDSGVEGASNFMSDIHVVFPIPSHVLYTNANAMQNPGYGYFDCVSVENPYRELTVSVNVSESVLDIMNAFCGSPIVTGYSNSDLLSASVEDSVIVLSYGSGQAGEATVTLKDYCGIFPVQETIHVNIVAAEPVAETSVTVSETEEKTTSFVISAEVFNNSDLGAGVTYTATLADGSPLPEWITFDPETLTFTIDDSAAQAALVTQNSLKVSSMVTALDLLIVASDEEGKTAAVEYTAEIKGAPTPVFGPEADDEVFVYPNPNNGEFCINTAGQDGDLKIFSVSGKLVYEKPSISSGEIVSLLNLPKGLYLYQFETQDTIHKGRIMIK</sequence>
<dbReference type="Gene3D" id="1.25.40.390">
    <property type="match status" value="1"/>
</dbReference>
<name>A0AAE3MAF1_9BACT</name>
<evidence type="ECO:0000313" key="9">
    <source>
        <dbReference type="Proteomes" id="UP001207408"/>
    </source>
</evidence>
<keyword evidence="5" id="KW-0998">Cell outer membrane</keyword>
<evidence type="ECO:0000259" key="7">
    <source>
        <dbReference type="SMART" id="SM00736"/>
    </source>
</evidence>
<dbReference type="GO" id="GO:0009279">
    <property type="term" value="C:cell outer membrane"/>
    <property type="evidence" value="ECO:0007669"/>
    <property type="project" value="UniProtKB-SubCell"/>
</dbReference>
<dbReference type="Pfam" id="PF18962">
    <property type="entry name" value="Por_Secre_tail"/>
    <property type="match status" value="1"/>
</dbReference>
<feature type="domain" description="Dystroglycan-type cadherin-like" evidence="7">
    <location>
        <begin position="549"/>
        <end position="663"/>
    </location>
</feature>
<reference evidence="8" key="1">
    <citation type="submission" date="2022-10" db="EMBL/GenBank/DDBJ databases">
        <authorList>
            <person name="Yu W.X."/>
        </authorList>
    </citation>
    <scope>NUCLEOTIDE SEQUENCE</scope>
    <source>
        <strain evidence="8">D04</strain>
    </source>
</reference>
<dbReference type="InterPro" id="IPR026444">
    <property type="entry name" value="Secre_tail"/>
</dbReference>
<keyword evidence="3 6" id="KW-0732">Signal</keyword>
<comment type="similarity">
    <text evidence="2">Belongs to the SusD family.</text>
</comment>
<protein>
    <submittedName>
        <fullName evidence="8">RagB/SusD family nutrient uptake outer membrane protein</fullName>
    </submittedName>
</protein>
<dbReference type="InterPro" id="IPR033985">
    <property type="entry name" value="SusD-like_N"/>
</dbReference>
<keyword evidence="9" id="KW-1185">Reference proteome</keyword>
<evidence type="ECO:0000256" key="4">
    <source>
        <dbReference type="ARBA" id="ARBA00023136"/>
    </source>
</evidence>
<dbReference type="Gene3D" id="2.60.40.10">
    <property type="entry name" value="Immunoglobulins"/>
    <property type="match status" value="1"/>
</dbReference>
<evidence type="ECO:0000256" key="6">
    <source>
        <dbReference type="SAM" id="SignalP"/>
    </source>
</evidence>
<dbReference type="InterPro" id="IPR011990">
    <property type="entry name" value="TPR-like_helical_dom_sf"/>
</dbReference>
<evidence type="ECO:0000256" key="2">
    <source>
        <dbReference type="ARBA" id="ARBA00006275"/>
    </source>
</evidence>
<dbReference type="EMBL" id="JAPDPI010000001">
    <property type="protein sequence ID" value="MCW3804019.1"/>
    <property type="molecule type" value="Genomic_DNA"/>
</dbReference>
<dbReference type="Proteomes" id="UP001207408">
    <property type="component" value="Unassembled WGS sequence"/>
</dbReference>
<dbReference type="NCBIfam" id="TIGR04183">
    <property type="entry name" value="Por_Secre_tail"/>
    <property type="match status" value="1"/>
</dbReference>
<evidence type="ECO:0000256" key="1">
    <source>
        <dbReference type="ARBA" id="ARBA00004442"/>
    </source>
</evidence>
<gene>
    <name evidence="8" type="ORF">OM074_00190</name>
</gene>
<dbReference type="AlphaFoldDB" id="A0AAE3MAF1"/>
<keyword evidence="4" id="KW-0472">Membrane</keyword>
<organism evidence="8 9">
    <name type="scientific">Plebeiibacterium marinum</name>
    <dbReference type="NCBI Taxonomy" id="2992111"/>
    <lineage>
        <taxon>Bacteria</taxon>
        <taxon>Pseudomonadati</taxon>
        <taxon>Bacteroidota</taxon>
        <taxon>Bacteroidia</taxon>
        <taxon>Marinilabiliales</taxon>
        <taxon>Marinilabiliaceae</taxon>
        <taxon>Plebeiibacterium</taxon>
    </lineage>
</organism>
<dbReference type="InterPro" id="IPR013783">
    <property type="entry name" value="Ig-like_fold"/>
</dbReference>
<dbReference type="Pfam" id="PF05345">
    <property type="entry name" value="He_PIG"/>
    <property type="match status" value="1"/>
</dbReference>
<feature type="chain" id="PRO_5042174597" evidence="6">
    <location>
        <begin position="20"/>
        <end position="744"/>
    </location>
</feature>
<dbReference type="GO" id="GO:0005509">
    <property type="term" value="F:calcium ion binding"/>
    <property type="evidence" value="ECO:0007669"/>
    <property type="project" value="InterPro"/>
</dbReference>
<dbReference type="SMART" id="SM00736">
    <property type="entry name" value="CADG"/>
    <property type="match status" value="1"/>
</dbReference>